<dbReference type="EMBL" id="JAKMYX010000116">
    <property type="protein sequence ID" value="MDH5923598.1"/>
    <property type="molecule type" value="Genomic_DNA"/>
</dbReference>
<sequence length="346" mass="37878">MKNTIVGVDLAKKVIQVCKTTNRTVRSNEEMTPHEFTLFLVNSKSMTVVFEACSTSSYWKQQALRNGHDAKLVSAKLVASVRQSQKTDKNDALAIVQATLLPDVNFISGKSIEQQQLQSTMRLRELCSKQKTALGNQLIALLAEFNINSSNRNGGLRGAIESTLEDASNGFSDEFRKALDEAWKLYLTVSESLVIYDECLEASIEVHPECKKLLKLEGVGPINAINLYIALGCAELGSFTKGKDASACIGLTPLQHSSGGKNKIGSIGKHVKNTTIRSQLITGAAASVRHIIRRDAKTYKEKWIQDLVARRGIKCAAVALANKTVRTAFAMLTQGTEYKAKIILDC</sequence>
<gene>
    <name evidence="3" type="ORF">L8R85_21455</name>
</gene>
<dbReference type="Pfam" id="PF01548">
    <property type="entry name" value="DEDD_Tnp_IS110"/>
    <property type="match status" value="1"/>
</dbReference>
<dbReference type="GO" id="GO:0006313">
    <property type="term" value="P:DNA transposition"/>
    <property type="evidence" value="ECO:0007669"/>
    <property type="project" value="InterPro"/>
</dbReference>
<dbReference type="PANTHER" id="PTHR33055:SF3">
    <property type="entry name" value="PUTATIVE TRANSPOSASE FOR IS117-RELATED"/>
    <property type="match status" value="1"/>
</dbReference>
<dbReference type="RefSeq" id="WP_132815992.1">
    <property type="nucleotide sequence ID" value="NZ_JAKMYX010000116.1"/>
</dbReference>
<dbReference type="InterPro" id="IPR047650">
    <property type="entry name" value="Transpos_IS110"/>
</dbReference>
<dbReference type="GO" id="GO:0004803">
    <property type="term" value="F:transposase activity"/>
    <property type="evidence" value="ECO:0007669"/>
    <property type="project" value="InterPro"/>
</dbReference>
<evidence type="ECO:0000313" key="3">
    <source>
        <dbReference type="EMBL" id="MDH5923598.1"/>
    </source>
</evidence>
<feature type="domain" description="Transposase IS116/IS110/IS902 C-terminal" evidence="2">
    <location>
        <begin position="211"/>
        <end position="297"/>
    </location>
</feature>
<dbReference type="Proteomes" id="UP001159663">
    <property type="component" value="Unassembled WGS sequence"/>
</dbReference>
<evidence type="ECO:0000259" key="2">
    <source>
        <dbReference type="Pfam" id="PF02371"/>
    </source>
</evidence>
<feature type="domain" description="Transposase IS110-like N-terminal" evidence="1">
    <location>
        <begin position="6"/>
        <end position="145"/>
    </location>
</feature>
<reference evidence="3" key="1">
    <citation type="submission" date="2022-01" db="EMBL/GenBank/DDBJ databases">
        <title>Vibrio aestuarianus Clade A and Clade B isolates are associated with Pacific oyster (Crassostrea gigas) disease outbreaks across Ireland.</title>
        <authorList>
            <person name="Coyle N."/>
            <person name="O'Toole C."/>
            <person name="Thomas J.C.L."/>
            <person name="Ryder D."/>
            <person name="Cheslett D."/>
            <person name="Feist S."/>
            <person name="Bean T."/>
            <person name="Joseph A."/>
            <person name="Waina A."/>
            <person name="Feil E."/>
            <person name="Verner-Jeffreys D.W."/>
        </authorList>
    </citation>
    <scope>NUCLEOTIDE SEQUENCE</scope>
    <source>
        <strain evidence="3">S/17/14 A</strain>
    </source>
</reference>
<dbReference type="PANTHER" id="PTHR33055">
    <property type="entry name" value="TRANSPOSASE FOR INSERTION SEQUENCE ELEMENT IS1111A"/>
    <property type="match status" value="1"/>
</dbReference>
<comment type="caution">
    <text evidence="3">The sequence shown here is derived from an EMBL/GenBank/DDBJ whole genome shotgun (WGS) entry which is preliminary data.</text>
</comment>
<dbReference type="GO" id="GO:0003677">
    <property type="term" value="F:DNA binding"/>
    <property type="evidence" value="ECO:0007669"/>
    <property type="project" value="InterPro"/>
</dbReference>
<dbReference type="NCBIfam" id="NF033542">
    <property type="entry name" value="transpos_IS110"/>
    <property type="match status" value="1"/>
</dbReference>
<proteinExistence type="predicted"/>
<dbReference type="Pfam" id="PF02371">
    <property type="entry name" value="Transposase_20"/>
    <property type="match status" value="1"/>
</dbReference>
<dbReference type="InterPro" id="IPR003346">
    <property type="entry name" value="Transposase_20"/>
</dbReference>
<protein>
    <submittedName>
        <fullName evidence="3">IS110 family transposase</fullName>
    </submittedName>
</protein>
<name>A0AA43K0B9_VIBSP</name>
<dbReference type="InterPro" id="IPR002525">
    <property type="entry name" value="Transp_IS110-like_N"/>
</dbReference>
<evidence type="ECO:0000313" key="4">
    <source>
        <dbReference type="Proteomes" id="UP001159663"/>
    </source>
</evidence>
<organism evidence="3 4">
    <name type="scientific">Vibrio splendidus</name>
    <dbReference type="NCBI Taxonomy" id="29497"/>
    <lineage>
        <taxon>Bacteria</taxon>
        <taxon>Pseudomonadati</taxon>
        <taxon>Pseudomonadota</taxon>
        <taxon>Gammaproteobacteria</taxon>
        <taxon>Vibrionales</taxon>
        <taxon>Vibrionaceae</taxon>
        <taxon>Vibrio</taxon>
    </lineage>
</organism>
<accession>A0AA43K0B9</accession>
<dbReference type="AlphaFoldDB" id="A0AA43K0B9"/>
<evidence type="ECO:0000259" key="1">
    <source>
        <dbReference type="Pfam" id="PF01548"/>
    </source>
</evidence>